<accession>A0A9D4EXW6</accession>
<reference evidence="1" key="1">
    <citation type="journal article" date="2019" name="bioRxiv">
        <title>The Genome of the Zebra Mussel, Dreissena polymorpha: A Resource for Invasive Species Research.</title>
        <authorList>
            <person name="McCartney M.A."/>
            <person name="Auch B."/>
            <person name="Kono T."/>
            <person name="Mallez S."/>
            <person name="Zhang Y."/>
            <person name="Obille A."/>
            <person name="Becker A."/>
            <person name="Abrahante J.E."/>
            <person name="Garbe J."/>
            <person name="Badalamenti J.P."/>
            <person name="Herman A."/>
            <person name="Mangelson H."/>
            <person name="Liachko I."/>
            <person name="Sullivan S."/>
            <person name="Sone E.D."/>
            <person name="Koren S."/>
            <person name="Silverstein K.A.T."/>
            <person name="Beckman K.B."/>
            <person name="Gohl D.M."/>
        </authorList>
    </citation>
    <scope>NUCLEOTIDE SEQUENCE</scope>
    <source>
        <strain evidence="1">Duluth1</strain>
        <tissue evidence="1">Whole animal</tissue>
    </source>
</reference>
<sequence length="50" mass="5740">MQYENVKSDKSTDTTGGYLLDDDRIATECFDNVVRVYDVKSGWGFKELET</sequence>
<proteinExistence type="predicted"/>
<evidence type="ECO:0000313" key="1">
    <source>
        <dbReference type="EMBL" id="KAH3788262.1"/>
    </source>
</evidence>
<name>A0A9D4EXW6_DREPO</name>
<dbReference type="EMBL" id="JAIWYP010000008">
    <property type="protein sequence ID" value="KAH3788262.1"/>
    <property type="molecule type" value="Genomic_DNA"/>
</dbReference>
<dbReference type="AlphaFoldDB" id="A0A9D4EXW6"/>
<evidence type="ECO:0000313" key="2">
    <source>
        <dbReference type="Proteomes" id="UP000828390"/>
    </source>
</evidence>
<dbReference type="Proteomes" id="UP000828390">
    <property type="component" value="Unassembled WGS sequence"/>
</dbReference>
<protein>
    <submittedName>
        <fullName evidence="1">Uncharacterized protein</fullName>
    </submittedName>
</protein>
<gene>
    <name evidence="1" type="ORF">DPMN_166397</name>
</gene>
<comment type="caution">
    <text evidence="1">The sequence shown here is derived from an EMBL/GenBank/DDBJ whole genome shotgun (WGS) entry which is preliminary data.</text>
</comment>
<keyword evidence="2" id="KW-1185">Reference proteome</keyword>
<reference evidence="1" key="2">
    <citation type="submission" date="2020-11" db="EMBL/GenBank/DDBJ databases">
        <authorList>
            <person name="McCartney M.A."/>
            <person name="Auch B."/>
            <person name="Kono T."/>
            <person name="Mallez S."/>
            <person name="Becker A."/>
            <person name="Gohl D.M."/>
            <person name="Silverstein K.A.T."/>
            <person name="Koren S."/>
            <person name="Bechman K.B."/>
            <person name="Herman A."/>
            <person name="Abrahante J.E."/>
            <person name="Garbe J."/>
        </authorList>
    </citation>
    <scope>NUCLEOTIDE SEQUENCE</scope>
    <source>
        <strain evidence="1">Duluth1</strain>
        <tissue evidence="1">Whole animal</tissue>
    </source>
</reference>
<organism evidence="1 2">
    <name type="scientific">Dreissena polymorpha</name>
    <name type="common">Zebra mussel</name>
    <name type="synonym">Mytilus polymorpha</name>
    <dbReference type="NCBI Taxonomy" id="45954"/>
    <lineage>
        <taxon>Eukaryota</taxon>
        <taxon>Metazoa</taxon>
        <taxon>Spiralia</taxon>
        <taxon>Lophotrochozoa</taxon>
        <taxon>Mollusca</taxon>
        <taxon>Bivalvia</taxon>
        <taxon>Autobranchia</taxon>
        <taxon>Heteroconchia</taxon>
        <taxon>Euheterodonta</taxon>
        <taxon>Imparidentia</taxon>
        <taxon>Neoheterodontei</taxon>
        <taxon>Myida</taxon>
        <taxon>Dreissenoidea</taxon>
        <taxon>Dreissenidae</taxon>
        <taxon>Dreissena</taxon>
    </lineage>
</organism>